<dbReference type="Proteomes" id="UP001214521">
    <property type="component" value="Unassembled WGS sequence"/>
</dbReference>
<dbReference type="InterPro" id="IPR005625">
    <property type="entry name" value="PepSY-ass_TM"/>
</dbReference>
<reference evidence="2" key="1">
    <citation type="submission" date="2022-07" db="EMBL/GenBank/DDBJ databases">
        <authorList>
            <consortium name="Clinical and Environmental Microbiology Branch: Whole genome sequencing antimicrobial resistance pathogens in the healthcare setting"/>
        </authorList>
    </citation>
    <scope>NUCLEOTIDE SEQUENCE</scope>
    <source>
        <strain evidence="2">Stenotrophomonas_maltophilia_2021CK-00905</strain>
    </source>
</reference>
<keyword evidence="1" id="KW-0472">Membrane</keyword>
<evidence type="ECO:0000313" key="2">
    <source>
        <dbReference type="EMBL" id="EKT4442114.1"/>
    </source>
</evidence>
<feature type="transmembrane region" description="Helical" evidence="1">
    <location>
        <begin position="201"/>
        <end position="224"/>
    </location>
</feature>
<dbReference type="AlphaFoldDB" id="A0AAI9CCR7"/>
<keyword evidence="1" id="KW-0812">Transmembrane</keyword>
<dbReference type="Pfam" id="PF03929">
    <property type="entry name" value="PepSY_TM"/>
    <property type="match status" value="1"/>
</dbReference>
<evidence type="ECO:0000256" key="1">
    <source>
        <dbReference type="SAM" id="Phobius"/>
    </source>
</evidence>
<keyword evidence="1" id="KW-1133">Transmembrane helix</keyword>
<protein>
    <submittedName>
        <fullName evidence="2">PepSY domain-containing protein</fullName>
    </submittedName>
</protein>
<accession>A0AAI9CCR7</accession>
<sequence length="230" mass="26396">MKPAFWARRAHKWIGLVIGVQALLWMLSGVYMTVVPLEVIHGDHLAHVRGESLTPQRERVGADVLVTRYPGLQSFRLKKVLEREVYDVRRGKERFLVDAVSGERLPRLDRAAAVALAQSLYQGTGKVARVDWLIDAPSEVKTRPVPMWAIHFADRGSTTLYLSPDSGELLARRHSLWRWFDFLWMFHIMDYEHRTDVNNTLLRAASVIGLGFGLSGLWLLFYSFGQRRRA</sequence>
<gene>
    <name evidence="2" type="ORF">QEK83_002784</name>
</gene>
<evidence type="ECO:0000313" key="3">
    <source>
        <dbReference type="Proteomes" id="UP001214521"/>
    </source>
</evidence>
<proteinExistence type="predicted"/>
<dbReference type="EMBL" id="ABLOMU010000032">
    <property type="protein sequence ID" value="EKT4442114.1"/>
    <property type="molecule type" value="Genomic_DNA"/>
</dbReference>
<organism evidence="2 3">
    <name type="scientific">Stenotrophomonas maltophilia</name>
    <name type="common">Pseudomonas maltophilia</name>
    <name type="synonym">Xanthomonas maltophilia</name>
    <dbReference type="NCBI Taxonomy" id="40324"/>
    <lineage>
        <taxon>Bacteria</taxon>
        <taxon>Pseudomonadati</taxon>
        <taxon>Pseudomonadota</taxon>
        <taxon>Gammaproteobacteria</taxon>
        <taxon>Lysobacterales</taxon>
        <taxon>Lysobacteraceae</taxon>
        <taxon>Stenotrophomonas</taxon>
        <taxon>Stenotrophomonas maltophilia group</taxon>
    </lineage>
</organism>
<name>A0AAI9CCR7_STEMA</name>
<comment type="caution">
    <text evidence="2">The sequence shown here is derived from an EMBL/GenBank/DDBJ whole genome shotgun (WGS) entry which is preliminary data.</text>
</comment>
<dbReference type="RefSeq" id="WP_049443931.1">
    <property type="nucleotide sequence ID" value="NZ_CP028358.1"/>
</dbReference>